<reference evidence="1 2" key="1">
    <citation type="journal article" date="2021" name="Hortic Res">
        <title>High-quality reference genome and annotation aids understanding of berry development for evergreen blueberry (Vaccinium darrowii).</title>
        <authorList>
            <person name="Yu J."/>
            <person name="Hulse-Kemp A.M."/>
            <person name="Babiker E."/>
            <person name="Staton M."/>
        </authorList>
    </citation>
    <scope>NUCLEOTIDE SEQUENCE [LARGE SCALE GENOMIC DNA]</scope>
    <source>
        <strain evidence="2">cv. NJ 8807/NJ 8810</strain>
        <tissue evidence="1">Young leaf</tissue>
    </source>
</reference>
<comment type="caution">
    <text evidence="1">The sequence shown here is derived from an EMBL/GenBank/DDBJ whole genome shotgun (WGS) entry which is preliminary data.</text>
</comment>
<evidence type="ECO:0000313" key="2">
    <source>
        <dbReference type="Proteomes" id="UP000828048"/>
    </source>
</evidence>
<protein>
    <submittedName>
        <fullName evidence="1">Uncharacterized protein</fullName>
    </submittedName>
</protein>
<evidence type="ECO:0000313" key="1">
    <source>
        <dbReference type="EMBL" id="KAH7848851.1"/>
    </source>
</evidence>
<proteinExistence type="predicted"/>
<dbReference type="Proteomes" id="UP000828048">
    <property type="component" value="Chromosome 7"/>
</dbReference>
<accession>A0ACB7Y629</accession>
<keyword evidence="2" id="KW-1185">Reference proteome</keyword>
<dbReference type="EMBL" id="CM037157">
    <property type="protein sequence ID" value="KAH7848851.1"/>
    <property type="molecule type" value="Genomic_DNA"/>
</dbReference>
<gene>
    <name evidence="1" type="ORF">Vadar_009207</name>
</gene>
<organism evidence="1 2">
    <name type="scientific">Vaccinium darrowii</name>
    <dbReference type="NCBI Taxonomy" id="229202"/>
    <lineage>
        <taxon>Eukaryota</taxon>
        <taxon>Viridiplantae</taxon>
        <taxon>Streptophyta</taxon>
        <taxon>Embryophyta</taxon>
        <taxon>Tracheophyta</taxon>
        <taxon>Spermatophyta</taxon>
        <taxon>Magnoliopsida</taxon>
        <taxon>eudicotyledons</taxon>
        <taxon>Gunneridae</taxon>
        <taxon>Pentapetalae</taxon>
        <taxon>asterids</taxon>
        <taxon>Ericales</taxon>
        <taxon>Ericaceae</taxon>
        <taxon>Vaccinioideae</taxon>
        <taxon>Vaccinieae</taxon>
        <taxon>Vaccinium</taxon>
    </lineage>
</organism>
<name>A0ACB7Y629_9ERIC</name>
<sequence>MDLRGKATGNDFHSMFTLFVDNLPDDVSIAWFKNLFNKFGVVRDAFIPLKRSKVTGRRFGFVRYNCSVSADVAITKTNGLWIEDRQLFVKIASFEAKGAYEDQKKKVQEQVKGGDTQRKEINKPLFPAETNNTEYNVKVQEEEDYNLSIDSLTSSMGSDPREFQRSPMEDDEAGEEDEVEASLDKATKSDEVSKKVQNVPIAGDDIFEIHGDKQKHDSEILFTQLPWVTEGINLQEVVAENLCKGNREGDGSFGPLISRGADSNPLQDNISSNVEAQFHNELEEILSQLVQQCDDGSTPGTKICIRREQKDGPVVGKLKMGAASHPGAVPGRWKDPKPLFTGVSNIASAEGILPSPTPQNSVLLKTEDNLEVAVVEIVNRKPYACKAFVKFEPTKAQGSMASPKTTRAYTFDITKAEEIFDQLMADKLLRFSVGHKIPSPVEIKGKEYCKYHNSWNHTTVNCIIFRNAIQDRIDKGDFKFPKAAKKGMAVDEDPFPADFGANMVHVDMRGAPRTAPRQKISLGAPSQAAKGKQILHDSDNSPDDHPSLV</sequence>